<gene>
    <name evidence="2" type="ORF">CC78DRAFT_599597</name>
</gene>
<evidence type="ECO:0000256" key="1">
    <source>
        <dbReference type="SAM" id="MobiDB-lite"/>
    </source>
</evidence>
<comment type="caution">
    <text evidence="2">The sequence shown here is derived from an EMBL/GenBank/DDBJ whole genome shotgun (WGS) entry which is preliminary data.</text>
</comment>
<feature type="compositionally biased region" description="Polar residues" evidence="1">
    <location>
        <begin position="257"/>
        <end position="274"/>
    </location>
</feature>
<dbReference type="Proteomes" id="UP000800093">
    <property type="component" value="Unassembled WGS sequence"/>
</dbReference>
<dbReference type="AlphaFoldDB" id="A0A9P4TR93"/>
<feature type="region of interest" description="Disordered" evidence="1">
    <location>
        <begin position="533"/>
        <end position="562"/>
    </location>
</feature>
<protein>
    <submittedName>
        <fullName evidence="2">Uncharacterized protein</fullName>
    </submittedName>
</protein>
<sequence length="562" mass="63342">MKDRKRPYTALGESLSSRAVNCGRIAGRRRLVEPRAAKNFRSQAMFANVLNTARRIFSRSPSVQGRLSESRDVTLRISDPDVNMVSTRSGIVADATPHSSARKIKRALDVEDMEDTPAQPSKRRKSVHTADETPRMEEKRLPFRSASPKVIIRKKTSPPTDVEQSHTKRLGEREPSPDQDAEFHTPSAAQSNSVYVTPATSRKTEELSLTPKAKLDEDGKTPASNTKFSDRGRKKKKNLLPVNMDGTMAEPQEKELAQTTSDVETPTSKFPAEITSSTFGNKYAHISTQEIDFEKQQALEIKSKKIRFGSEEPTSTGPLIVNQQGYNRFGVDNEVKGSNVAAENDEDEASDSDEAPEMVTAASALSKAQATKADAERAYKAQQEKQNKRRKELANRIVEEQKEKRKREEKKAKKLVKKEARLQRAEESKPALDVDIHNLPDLLPESLLEAAGDKRPPTPPVTISGKSVEERRKEKLKRHIKFLESGEKPIKDVKKGPVNVHVLMQQNPLLAPKVNRNTKNIREQWLKGRELDKKRKNGQKKMMFKKVERKPMSKGFVRDEDF</sequence>
<name>A0A9P4TR93_9PLEO</name>
<dbReference type="EMBL" id="ML986580">
    <property type="protein sequence ID" value="KAF2270204.1"/>
    <property type="molecule type" value="Genomic_DNA"/>
</dbReference>
<feature type="compositionally biased region" description="Basic residues" evidence="1">
    <location>
        <begin position="534"/>
        <end position="544"/>
    </location>
</feature>
<dbReference type="OrthoDB" id="5423707at2759"/>
<dbReference type="InterPro" id="IPR013268">
    <property type="entry name" value="UTP16"/>
</dbReference>
<accession>A0A9P4TR93</accession>
<feature type="compositionally biased region" description="Polar residues" evidence="1">
    <location>
        <begin position="187"/>
        <end position="201"/>
    </location>
</feature>
<feature type="compositionally biased region" description="Acidic residues" evidence="1">
    <location>
        <begin position="343"/>
        <end position="356"/>
    </location>
</feature>
<keyword evidence="3" id="KW-1185">Reference proteome</keyword>
<dbReference type="GO" id="GO:0030515">
    <property type="term" value="F:snoRNA binding"/>
    <property type="evidence" value="ECO:0007669"/>
    <property type="project" value="InterPro"/>
</dbReference>
<evidence type="ECO:0000313" key="2">
    <source>
        <dbReference type="EMBL" id="KAF2270204.1"/>
    </source>
</evidence>
<feature type="region of interest" description="Disordered" evidence="1">
    <location>
        <begin position="449"/>
        <end position="472"/>
    </location>
</feature>
<organism evidence="2 3">
    <name type="scientific">Lojkania enalia</name>
    <dbReference type="NCBI Taxonomy" id="147567"/>
    <lineage>
        <taxon>Eukaryota</taxon>
        <taxon>Fungi</taxon>
        <taxon>Dikarya</taxon>
        <taxon>Ascomycota</taxon>
        <taxon>Pezizomycotina</taxon>
        <taxon>Dothideomycetes</taxon>
        <taxon>Pleosporomycetidae</taxon>
        <taxon>Pleosporales</taxon>
        <taxon>Pleosporales incertae sedis</taxon>
        <taxon>Lojkania</taxon>
    </lineage>
</organism>
<evidence type="ECO:0000313" key="3">
    <source>
        <dbReference type="Proteomes" id="UP000800093"/>
    </source>
</evidence>
<feature type="compositionally biased region" description="Basic and acidic residues" evidence="1">
    <location>
        <begin position="373"/>
        <end position="403"/>
    </location>
</feature>
<dbReference type="GO" id="GO:0006364">
    <property type="term" value="P:rRNA processing"/>
    <property type="evidence" value="ECO:0007669"/>
    <property type="project" value="InterPro"/>
</dbReference>
<proteinExistence type="predicted"/>
<feature type="compositionally biased region" description="Basic and acidic residues" evidence="1">
    <location>
        <begin position="545"/>
        <end position="562"/>
    </location>
</feature>
<feature type="region of interest" description="Disordered" evidence="1">
    <location>
        <begin position="331"/>
        <end position="429"/>
    </location>
</feature>
<reference evidence="3" key="1">
    <citation type="journal article" date="2020" name="Stud. Mycol.">
        <title>101 Dothideomycetes genomes: A test case for predicting lifestyles and emergence of pathogens.</title>
        <authorList>
            <person name="Haridas S."/>
            <person name="Albert R."/>
            <person name="Binder M."/>
            <person name="Bloem J."/>
            <person name="LaButti K."/>
            <person name="Salamov A."/>
            <person name="Andreopoulos B."/>
            <person name="Baker S."/>
            <person name="Barry K."/>
            <person name="Bills G."/>
            <person name="Bluhm B."/>
            <person name="Cannon C."/>
            <person name="Castanera R."/>
            <person name="Culley D."/>
            <person name="Daum C."/>
            <person name="Ezra D."/>
            <person name="Gonzalez J."/>
            <person name="Henrissat B."/>
            <person name="Kuo A."/>
            <person name="Liang C."/>
            <person name="Lipzen A."/>
            <person name="Lutzoni F."/>
            <person name="Magnuson J."/>
            <person name="Mondo S."/>
            <person name="Nolan M."/>
            <person name="Ohm R."/>
            <person name="Pangilinan J."/>
            <person name="Park H.-J."/>
            <person name="Ramirez L."/>
            <person name="Alfaro M."/>
            <person name="Sun H."/>
            <person name="Tritt A."/>
            <person name="Yoshinaga Y."/>
            <person name="Zwiers L.-H."/>
            <person name="Turgeon B."/>
            <person name="Goodwin S."/>
            <person name="Spatafora J."/>
            <person name="Crous P."/>
            <person name="Grigoriev I."/>
        </authorList>
    </citation>
    <scope>NUCLEOTIDE SEQUENCE [LARGE SCALE GENOMIC DNA]</scope>
    <source>
        <strain evidence="3">CBS 304.66</strain>
    </source>
</reference>
<feature type="compositionally biased region" description="Basic residues" evidence="1">
    <location>
        <begin position="404"/>
        <end position="416"/>
    </location>
</feature>
<feature type="compositionally biased region" description="Basic and acidic residues" evidence="1">
    <location>
        <begin position="417"/>
        <end position="429"/>
    </location>
</feature>
<dbReference type="Pfam" id="PF08297">
    <property type="entry name" value="U3_snoRNA_assoc"/>
    <property type="match status" value="1"/>
</dbReference>
<feature type="region of interest" description="Disordered" evidence="1">
    <location>
        <begin position="90"/>
        <end position="274"/>
    </location>
</feature>
<feature type="compositionally biased region" description="Basic and acidic residues" evidence="1">
    <location>
        <begin position="128"/>
        <end position="141"/>
    </location>
</feature>
<feature type="compositionally biased region" description="Basic and acidic residues" evidence="1">
    <location>
        <begin position="163"/>
        <end position="176"/>
    </location>
</feature>